<dbReference type="EMBL" id="CP007790">
    <property type="protein sequence ID" value="AJK69172.1"/>
    <property type="molecule type" value="Genomic_DNA"/>
</dbReference>
<dbReference type="Pfam" id="PF02597">
    <property type="entry name" value="ThiS"/>
    <property type="match status" value="1"/>
</dbReference>
<keyword evidence="2" id="KW-1185">Reference proteome</keyword>
<dbReference type="STRING" id="1224162.B840_07870"/>
<name>A0A0B6TGR7_9CORY</name>
<sequence>MNLTVNDQPVSTDTTTLAGLLEETLGSLPDAGVAVAVDGDVVPRSHWERELTEGLTIDILTAVQGG</sequence>
<organism evidence="1 2">
    <name type="scientific">Corynebacterium marinum DSM 44953</name>
    <dbReference type="NCBI Taxonomy" id="1224162"/>
    <lineage>
        <taxon>Bacteria</taxon>
        <taxon>Bacillati</taxon>
        <taxon>Actinomycetota</taxon>
        <taxon>Actinomycetes</taxon>
        <taxon>Mycobacteriales</taxon>
        <taxon>Corynebacteriaceae</taxon>
        <taxon>Corynebacterium</taxon>
    </lineage>
</organism>
<dbReference type="Gene3D" id="3.10.20.30">
    <property type="match status" value="1"/>
</dbReference>
<dbReference type="InterPro" id="IPR010035">
    <property type="entry name" value="Thi_S"/>
</dbReference>
<dbReference type="NCBIfam" id="TIGR01683">
    <property type="entry name" value="thiS"/>
    <property type="match status" value="1"/>
</dbReference>
<dbReference type="HOGENOM" id="CLU_174611_2_2_11"/>
<dbReference type="AlphaFoldDB" id="A0A0B6TGR7"/>
<evidence type="ECO:0008006" key="3">
    <source>
        <dbReference type="Google" id="ProtNLM"/>
    </source>
</evidence>
<dbReference type="KEGG" id="cmq:B840_07870"/>
<evidence type="ECO:0000313" key="2">
    <source>
        <dbReference type="Proteomes" id="UP000031928"/>
    </source>
</evidence>
<dbReference type="PANTHER" id="PTHR34472">
    <property type="entry name" value="SULFUR CARRIER PROTEIN THIS"/>
    <property type="match status" value="1"/>
</dbReference>
<dbReference type="InterPro" id="IPR012675">
    <property type="entry name" value="Beta-grasp_dom_sf"/>
</dbReference>
<proteinExistence type="predicted"/>
<protein>
    <recommendedName>
        <fullName evidence="3">Thiamine biosynthesis protein ThiS</fullName>
    </recommendedName>
</protein>
<accession>A0A0B6TGR7</accession>
<evidence type="ECO:0000313" key="1">
    <source>
        <dbReference type="EMBL" id="AJK69172.1"/>
    </source>
</evidence>
<dbReference type="InterPro" id="IPR003749">
    <property type="entry name" value="ThiS/MoaD-like"/>
</dbReference>
<dbReference type="InterPro" id="IPR016155">
    <property type="entry name" value="Mopterin_synth/thiamin_S_b"/>
</dbReference>
<dbReference type="Proteomes" id="UP000031928">
    <property type="component" value="Chromosome"/>
</dbReference>
<dbReference type="RefSeq" id="WP_042621682.1">
    <property type="nucleotide sequence ID" value="NZ_CP007790.1"/>
</dbReference>
<gene>
    <name evidence="1" type="ORF">B840_07870</name>
</gene>
<dbReference type="SUPFAM" id="SSF54285">
    <property type="entry name" value="MoaD/ThiS"/>
    <property type="match status" value="1"/>
</dbReference>
<reference evidence="1 2" key="1">
    <citation type="submission" date="2014-05" db="EMBL/GenBank/DDBJ databases">
        <title>Complete genome sequence of Corynebacterium marinum DSM 44953.</title>
        <authorList>
            <person name="Schaffert L."/>
            <person name="Albersmeier A."/>
            <person name="Kalinowski J."/>
            <person name="Ruckert C."/>
        </authorList>
    </citation>
    <scope>NUCLEOTIDE SEQUENCE [LARGE SCALE GENOMIC DNA]</scope>
    <source>
        <strain evidence="1 2">DSM 44953</strain>
    </source>
</reference>
<dbReference type="PANTHER" id="PTHR34472:SF1">
    <property type="entry name" value="SULFUR CARRIER PROTEIN THIS"/>
    <property type="match status" value="1"/>
</dbReference>